<dbReference type="HOGENOM" id="CLU_183164_0_0_1"/>
<sequence>MKKSRSVLTVTAEEKSRDTLEPGRYSRSYTSGSTLGAELRRGRRKLSGSLQVPSWRPRDRARSPEILDSMQRPTTLPLRIPPRIAITHADSDSCF</sequence>
<keyword evidence="3" id="KW-1185">Reference proteome</keyword>
<dbReference type="EMBL" id="AHAT01007672">
    <property type="status" value="NOT_ANNOTATED_CDS"/>
    <property type="molecule type" value="Genomic_DNA"/>
</dbReference>
<dbReference type="STRING" id="7918.ENSLOCP00000009174"/>
<feature type="region of interest" description="Disordered" evidence="1">
    <location>
        <begin position="1"/>
        <end position="74"/>
    </location>
</feature>
<dbReference type="eggNOG" id="KOG3689">
    <property type="taxonomic scope" value="Eukaryota"/>
</dbReference>
<dbReference type="Proteomes" id="UP000018468">
    <property type="component" value="Linkage group LG6"/>
</dbReference>
<dbReference type="InParanoid" id="W5MLB5"/>
<dbReference type="RefSeq" id="XP_069051899.1">
    <property type="nucleotide sequence ID" value="XM_069195798.1"/>
</dbReference>
<dbReference type="AlphaFoldDB" id="W5MLB5"/>
<evidence type="ECO:0000313" key="2">
    <source>
        <dbReference type="Ensembl" id="ENSLOCP00000009174.1"/>
    </source>
</evidence>
<dbReference type="Bgee" id="ENSLOCG00000007564">
    <property type="expression patterns" value="Expressed in testis and 2 other cell types or tissues"/>
</dbReference>
<dbReference type="Ensembl" id="ENSLOCT00000009185.1">
    <property type="protein sequence ID" value="ENSLOCP00000009174.1"/>
    <property type="gene ID" value="ENSLOCG00000007564.1"/>
</dbReference>
<protein>
    <submittedName>
        <fullName evidence="2">Uncharacterized protein</fullName>
    </submittedName>
</protein>
<dbReference type="GeneTree" id="ENSGT00390000018600"/>
<feature type="compositionally biased region" description="Basic and acidic residues" evidence="1">
    <location>
        <begin position="56"/>
        <end position="65"/>
    </location>
</feature>
<evidence type="ECO:0000313" key="3">
    <source>
        <dbReference type="Proteomes" id="UP000018468"/>
    </source>
</evidence>
<feature type="compositionally biased region" description="Basic and acidic residues" evidence="1">
    <location>
        <begin position="12"/>
        <end position="21"/>
    </location>
</feature>
<evidence type="ECO:0000256" key="1">
    <source>
        <dbReference type="SAM" id="MobiDB-lite"/>
    </source>
</evidence>
<name>W5MLB5_LEPOC</name>
<dbReference type="GeneID" id="138241852"/>
<reference evidence="2" key="3">
    <citation type="submission" date="2025-09" db="UniProtKB">
        <authorList>
            <consortium name="Ensembl"/>
        </authorList>
    </citation>
    <scope>IDENTIFICATION</scope>
</reference>
<accession>W5MLB5</accession>
<reference evidence="3" key="1">
    <citation type="submission" date="2011-12" db="EMBL/GenBank/DDBJ databases">
        <title>The Draft Genome of Lepisosteus oculatus.</title>
        <authorList>
            <consortium name="The Broad Institute Genome Assembly &amp; Analysis Group"/>
            <consortium name="Computational R&amp;D Group"/>
            <consortium name="and Sequencing Platform"/>
            <person name="Di Palma F."/>
            <person name="Alfoldi J."/>
            <person name="Johnson J."/>
            <person name="Berlin A."/>
            <person name="Gnerre S."/>
            <person name="Jaffe D."/>
            <person name="MacCallum I."/>
            <person name="Young S."/>
            <person name="Walker B.J."/>
            <person name="Lander E.S."/>
            <person name="Lindblad-Toh K."/>
        </authorList>
    </citation>
    <scope>NUCLEOTIDE SEQUENCE [LARGE SCALE GENOMIC DNA]</scope>
</reference>
<organism evidence="2 3">
    <name type="scientific">Lepisosteus oculatus</name>
    <name type="common">Spotted gar</name>
    <dbReference type="NCBI Taxonomy" id="7918"/>
    <lineage>
        <taxon>Eukaryota</taxon>
        <taxon>Metazoa</taxon>
        <taxon>Chordata</taxon>
        <taxon>Craniata</taxon>
        <taxon>Vertebrata</taxon>
        <taxon>Euteleostomi</taxon>
        <taxon>Actinopterygii</taxon>
        <taxon>Neopterygii</taxon>
        <taxon>Holostei</taxon>
        <taxon>Semionotiformes</taxon>
        <taxon>Lepisosteidae</taxon>
        <taxon>Lepisosteus</taxon>
    </lineage>
</organism>
<dbReference type="PANTHER" id="PTHR40141:SF2">
    <property type="entry name" value="3',5'-CYCLIC-AMP PHOSPHODIESTERASE"/>
    <property type="match status" value="1"/>
</dbReference>
<reference evidence="2" key="2">
    <citation type="submission" date="2025-08" db="UniProtKB">
        <authorList>
            <consortium name="Ensembl"/>
        </authorList>
    </citation>
    <scope>IDENTIFICATION</scope>
</reference>
<dbReference type="OMA" id="CGQLQKH"/>
<dbReference type="PANTHER" id="PTHR40141">
    <property type="entry name" value="3',5'-CYCLIC-AMP PHOSPHODIESTERASE-RELATED"/>
    <property type="match status" value="1"/>
</dbReference>
<proteinExistence type="predicted"/>